<organism evidence="2 3">
    <name type="scientific">Paenibacillus residui</name>
    <dbReference type="NCBI Taxonomy" id="629724"/>
    <lineage>
        <taxon>Bacteria</taxon>
        <taxon>Bacillati</taxon>
        <taxon>Bacillota</taxon>
        <taxon>Bacilli</taxon>
        <taxon>Bacillales</taxon>
        <taxon>Paenibacillaceae</taxon>
        <taxon>Paenibacillus</taxon>
    </lineage>
</organism>
<dbReference type="SUPFAM" id="SSF51569">
    <property type="entry name" value="Aldolase"/>
    <property type="match status" value="1"/>
</dbReference>
<dbReference type="InterPro" id="IPR000771">
    <property type="entry name" value="FBA_II"/>
</dbReference>
<dbReference type="EMBL" id="JBHTIU010000081">
    <property type="protein sequence ID" value="MFD0871415.1"/>
    <property type="molecule type" value="Genomic_DNA"/>
</dbReference>
<dbReference type="PANTHER" id="PTHR30304">
    <property type="entry name" value="D-TAGATOSE-1,6-BISPHOSPHATE ALDOLASE"/>
    <property type="match status" value="1"/>
</dbReference>
<protein>
    <submittedName>
        <fullName evidence="2">Ketose-bisphosphate aldolase</fullName>
    </submittedName>
</protein>
<dbReference type="InterPro" id="IPR013785">
    <property type="entry name" value="Aldolase_TIM"/>
</dbReference>
<gene>
    <name evidence="2" type="ORF">ACFQ03_19945</name>
</gene>
<dbReference type="Pfam" id="PF01116">
    <property type="entry name" value="F_bP_aldolase"/>
    <property type="match status" value="1"/>
</dbReference>
<reference evidence="3" key="1">
    <citation type="journal article" date="2019" name="Int. J. Syst. Evol. Microbiol.">
        <title>The Global Catalogue of Microorganisms (GCM) 10K type strain sequencing project: providing services to taxonomists for standard genome sequencing and annotation.</title>
        <authorList>
            <consortium name="The Broad Institute Genomics Platform"/>
            <consortium name="The Broad Institute Genome Sequencing Center for Infectious Disease"/>
            <person name="Wu L."/>
            <person name="Ma J."/>
        </authorList>
    </citation>
    <scope>NUCLEOTIDE SEQUENCE [LARGE SCALE GENOMIC DNA]</scope>
    <source>
        <strain evidence="3">CCUG 57263</strain>
    </source>
</reference>
<evidence type="ECO:0000313" key="3">
    <source>
        <dbReference type="Proteomes" id="UP001597120"/>
    </source>
</evidence>
<dbReference type="InterPro" id="IPR050246">
    <property type="entry name" value="Class_II_FBP_aldolase"/>
</dbReference>
<evidence type="ECO:0000313" key="2">
    <source>
        <dbReference type="EMBL" id="MFD0871415.1"/>
    </source>
</evidence>
<sequence length="284" mass="30597">MRCVSGKEWLEDARIRNYAIGAFSAHNADMIQGILEAAEEEKAPVLIQIGQRAIKYCGFAPLVEAIRYYGQRTDVPVIIHLDHGKSYEQAIQAIQAGCTSVMFDGSHLPLAENAAITRQVVAAAHAVNVSVEAELGKIAGVEDDLSVDEKDAFLTDPAEALEFYQATGIDSLAAAIGSAHGLYKTEPKLDIPRLKTIADQLGIPIVLHGGSGIPDDQIKLAIANGICKINVDTELRAAYTDGVRKALETYGPQHDVYPLGRAGTERMKEVVKYKIRLFGSAGKA</sequence>
<dbReference type="Proteomes" id="UP001597120">
    <property type="component" value="Unassembled WGS sequence"/>
</dbReference>
<proteinExistence type="predicted"/>
<comment type="caution">
    <text evidence="2">The sequence shown here is derived from an EMBL/GenBank/DDBJ whole genome shotgun (WGS) entry which is preliminary data.</text>
</comment>
<dbReference type="PANTHER" id="PTHR30304:SF0">
    <property type="entry name" value="D-TAGATOSE-1,6-BISPHOSPHATE ALDOLASE SUBUNIT GATY-RELATED"/>
    <property type="match status" value="1"/>
</dbReference>
<evidence type="ECO:0000256" key="1">
    <source>
        <dbReference type="ARBA" id="ARBA00001947"/>
    </source>
</evidence>
<keyword evidence="3" id="KW-1185">Reference proteome</keyword>
<dbReference type="PROSITE" id="PS00602">
    <property type="entry name" value="ALDOLASE_CLASS_II_1"/>
    <property type="match status" value="1"/>
</dbReference>
<dbReference type="CDD" id="cd00947">
    <property type="entry name" value="TBP_aldolase_IIB"/>
    <property type="match status" value="1"/>
</dbReference>
<name>A0ABW3DH39_9BACL</name>
<dbReference type="NCBIfam" id="TIGR00167">
    <property type="entry name" value="cbbA"/>
    <property type="match status" value="1"/>
</dbReference>
<dbReference type="Gene3D" id="3.20.20.70">
    <property type="entry name" value="Aldolase class I"/>
    <property type="match status" value="1"/>
</dbReference>
<dbReference type="PIRSF" id="PIRSF001359">
    <property type="entry name" value="F_bP_aldolase_II"/>
    <property type="match status" value="1"/>
</dbReference>
<dbReference type="RefSeq" id="WP_150959215.1">
    <property type="nucleotide sequence ID" value="NZ_JBHTIU010000081.1"/>
</dbReference>
<comment type="cofactor">
    <cofactor evidence="1">
        <name>Zn(2+)</name>
        <dbReference type="ChEBI" id="CHEBI:29105"/>
    </cofactor>
</comment>
<accession>A0ABW3DH39</accession>